<dbReference type="SMART" id="SM00771">
    <property type="entry name" value="ZipA_C"/>
    <property type="match status" value="1"/>
</dbReference>
<feature type="compositionally biased region" description="Basic and acidic residues" evidence="10">
    <location>
        <begin position="266"/>
        <end position="275"/>
    </location>
</feature>
<dbReference type="Gene3D" id="3.30.1400.10">
    <property type="entry name" value="ZipA, C-terminal FtsZ-binding domain"/>
    <property type="match status" value="1"/>
</dbReference>
<accession>A0A6N9TDW3</accession>
<dbReference type="NCBIfam" id="TIGR02205">
    <property type="entry name" value="septum_zipA"/>
    <property type="match status" value="1"/>
</dbReference>
<organism evidence="12 13">
    <name type="scientific">Alteromonas genovensis</name>
    <dbReference type="NCBI Taxonomy" id="471225"/>
    <lineage>
        <taxon>Bacteria</taxon>
        <taxon>Pseudomonadati</taxon>
        <taxon>Pseudomonadota</taxon>
        <taxon>Gammaproteobacteria</taxon>
        <taxon>Alteromonadales</taxon>
        <taxon>Alteromonadaceae</taxon>
        <taxon>Alteromonas/Salinimonas group</taxon>
        <taxon>Alteromonas</taxon>
    </lineage>
</organism>
<evidence type="ECO:0000256" key="1">
    <source>
        <dbReference type="ARBA" id="ARBA00022475"/>
    </source>
</evidence>
<comment type="similarity">
    <text evidence="8 9">Belongs to the ZipA family.</text>
</comment>
<dbReference type="GO" id="GO:0000917">
    <property type="term" value="P:division septum assembly"/>
    <property type="evidence" value="ECO:0007669"/>
    <property type="project" value="TreeGrafter"/>
</dbReference>
<feature type="compositionally biased region" description="Basic residues" evidence="10">
    <location>
        <begin position="350"/>
        <end position="361"/>
    </location>
</feature>
<feature type="compositionally biased region" description="Basic and acidic residues" evidence="10">
    <location>
        <begin position="81"/>
        <end position="97"/>
    </location>
</feature>
<feature type="compositionally biased region" description="Polar residues" evidence="10">
    <location>
        <begin position="181"/>
        <end position="197"/>
    </location>
</feature>
<dbReference type="RefSeq" id="WP_163106217.1">
    <property type="nucleotide sequence ID" value="NZ_JAAAWO010000005.1"/>
</dbReference>
<feature type="domain" description="ZipA C-terminal FtsZ-binding" evidence="11">
    <location>
        <begin position="407"/>
        <end position="537"/>
    </location>
</feature>
<proteinExistence type="inferred from homology"/>
<dbReference type="GO" id="GO:0005886">
    <property type="term" value="C:plasma membrane"/>
    <property type="evidence" value="ECO:0007669"/>
    <property type="project" value="UniProtKB-SubCell"/>
</dbReference>
<keyword evidence="7 8" id="KW-0131">Cell cycle</keyword>
<dbReference type="GO" id="GO:0032153">
    <property type="term" value="C:cell division site"/>
    <property type="evidence" value="ECO:0007669"/>
    <property type="project" value="UniProtKB-UniRule"/>
</dbReference>
<name>A0A6N9TDW3_9ALTE</name>
<dbReference type="InterPro" id="IPR007449">
    <property type="entry name" value="ZipA_FtsZ-bd_C"/>
</dbReference>
<dbReference type="EMBL" id="JAAAWO010000005">
    <property type="protein sequence ID" value="NDW15497.1"/>
    <property type="molecule type" value="Genomic_DNA"/>
</dbReference>
<feature type="compositionally biased region" description="Low complexity" evidence="10">
    <location>
        <begin position="384"/>
        <end position="403"/>
    </location>
</feature>
<feature type="transmembrane region" description="Helical" evidence="8">
    <location>
        <begin position="7"/>
        <end position="26"/>
    </location>
</feature>
<comment type="function">
    <text evidence="8 9">Essential cell division protein that stabilizes the FtsZ protofilaments by cross-linking them and that serves as a cytoplasmic membrane anchor for the Z ring. Also required for the recruitment to the septal ring of downstream cell division proteins.</text>
</comment>
<evidence type="ECO:0000256" key="9">
    <source>
        <dbReference type="RuleBase" id="RU003612"/>
    </source>
</evidence>
<feature type="compositionally biased region" description="Basic and acidic residues" evidence="10">
    <location>
        <begin position="362"/>
        <end position="378"/>
    </location>
</feature>
<feature type="compositionally biased region" description="Low complexity" evidence="10">
    <location>
        <begin position="232"/>
        <end position="251"/>
    </location>
</feature>
<dbReference type="PANTHER" id="PTHR38685">
    <property type="entry name" value="CELL DIVISION PROTEIN ZIPA"/>
    <property type="match status" value="1"/>
</dbReference>
<evidence type="ECO:0000313" key="13">
    <source>
        <dbReference type="Proteomes" id="UP000471381"/>
    </source>
</evidence>
<feature type="compositionally biased region" description="Basic and acidic residues" evidence="10">
    <location>
        <begin position="125"/>
        <end position="144"/>
    </location>
</feature>
<dbReference type="InterPro" id="IPR036765">
    <property type="entry name" value="ZipA_FtsZ-bd_C_sf"/>
</dbReference>
<keyword evidence="6 8" id="KW-0472">Membrane</keyword>
<sequence>MEDELRLFLLLGGSVFIIGILAHGIWKIRKNSKPERKERLEPRQWNDSPDSDVESDGASDNGGFDELGVGSVRVIGGNRSFHGDDADENRFNSDNEHTLSGGDNGTFSNISNDSSSNDSSAFADDADRKSFAENRTQGDDDASRLSDNANSVNIEQEGDDAQEQRSTLYGSVITNPKPHLQGQSRSSSDTAPVQNDNIADFPEPPGFLLKESEAASHGSQAIEQSDAENESSESLSDSTSSVSTSAQNNASETAEHSADAANTASESKKYQRSEVPKATSTLYVDATKEDTCETSALENGASESKIVEGQFDKTAAPQRVEPTFSGSLREKGENERAASHHDELAGERKRFSKTKRTKPAARKREEPNFGDDQMRIDFDDNDTQSSNQASSASSNQAASNESSHTAAQEVLVLNVRAKNDLPISGAALLPMLLTLGFKFGDQDIFHRHVNSNGKGPVLFSLANMFKPGVFDIDNLENFDTQGISLFMILPIEGDPHQVFNMMHNAARKLADEFDAQVLDGRRSVLTKQGLQQYVEKIREFERKRMISRS</sequence>
<dbReference type="PANTHER" id="PTHR38685:SF1">
    <property type="entry name" value="CELL DIVISION PROTEIN ZIPA"/>
    <property type="match status" value="1"/>
</dbReference>
<dbReference type="HAMAP" id="MF_00509">
    <property type="entry name" value="ZipA"/>
    <property type="match status" value="1"/>
</dbReference>
<feature type="compositionally biased region" description="Low complexity" evidence="10">
    <location>
        <begin position="107"/>
        <end position="123"/>
    </location>
</feature>
<comment type="subunit">
    <text evidence="8">Interacts with FtsZ via their C-terminal domains.</text>
</comment>
<dbReference type="InterPro" id="IPR011919">
    <property type="entry name" value="Cell_div_ZipA"/>
</dbReference>
<dbReference type="SUPFAM" id="SSF64383">
    <property type="entry name" value="Cell-division protein ZipA, C-terminal domain"/>
    <property type="match status" value="1"/>
</dbReference>
<dbReference type="AlphaFoldDB" id="A0A6N9TDW3"/>
<dbReference type="Pfam" id="PF04354">
    <property type="entry name" value="ZipA_C"/>
    <property type="match status" value="1"/>
</dbReference>
<comment type="subcellular location">
    <subcellularLocation>
        <location evidence="8">Cell inner membrane</location>
        <topology evidence="8">Single-pass type I membrane protein</topology>
    </subcellularLocation>
    <text evidence="8">Localizes to the Z ring in an FtsZ-dependent manner.</text>
</comment>
<evidence type="ECO:0000256" key="3">
    <source>
        <dbReference type="ARBA" id="ARBA00022618"/>
    </source>
</evidence>
<evidence type="ECO:0000313" key="12">
    <source>
        <dbReference type="EMBL" id="NDW15497.1"/>
    </source>
</evidence>
<feature type="compositionally biased region" description="Basic and acidic residues" evidence="10">
    <location>
        <begin position="328"/>
        <end position="349"/>
    </location>
</feature>
<feature type="compositionally biased region" description="Basic and acidic residues" evidence="10">
    <location>
        <begin position="33"/>
        <end position="44"/>
    </location>
</feature>
<evidence type="ECO:0000256" key="4">
    <source>
        <dbReference type="ARBA" id="ARBA00022692"/>
    </source>
</evidence>
<gene>
    <name evidence="8 12" type="primary">zipA</name>
    <name evidence="12" type="ORF">GTQ48_08185</name>
</gene>
<comment type="caution">
    <text evidence="12">The sequence shown here is derived from an EMBL/GenBank/DDBJ whole genome shotgun (WGS) entry which is preliminary data.</text>
</comment>
<feature type="region of interest" description="Disordered" evidence="10">
    <location>
        <begin position="33"/>
        <end position="403"/>
    </location>
</feature>
<keyword evidence="13" id="KW-1185">Reference proteome</keyword>
<dbReference type="GO" id="GO:0043093">
    <property type="term" value="P:FtsZ-dependent cytokinesis"/>
    <property type="evidence" value="ECO:0007669"/>
    <property type="project" value="UniProtKB-UniRule"/>
</dbReference>
<evidence type="ECO:0000256" key="2">
    <source>
        <dbReference type="ARBA" id="ARBA00022519"/>
    </source>
</evidence>
<keyword evidence="4 8" id="KW-0812">Transmembrane</keyword>
<feature type="compositionally biased region" description="Polar residues" evidence="10">
    <location>
        <begin position="145"/>
        <end position="154"/>
    </location>
</feature>
<dbReference type="Proteomes" id="UP000471381">
    <property type="component" value="Unassembled WGS sequence"/>
</dbReference>
<protein>
    <recommendedName>
        <fullName evidence="8 9">Cell division protein ZipA</fullName>
    </recommendedName>
</protein>
<evidence type="ECO:0000256" key="5">
    <source>
        <dbReference type="ARBA" id="ARBA00022989"/>
    </source>
</evidence>
<evidence type="ECO:0000256" key="10">
    <source>
        <dbReference type="SAM" id="MobiDB-lite"/>
    </source>
</evidence>
<evidence type="ECO:0000256" key="8">
    <source>
        <dbReference type="HAMAP-Rule" id="MF_00509"/>
    </source>
</evidence>
<feature type="compositionally biased region" description="Polar residues" evidence="10">
    <location>
        <begin position="164"/>
        <end position="174"/>
    </location>
</feature>
<keyword evidence="1 8" id="KW-1003">Cell membrane</keyword>
<evidence type="ECO:0000259" key="11">
    <source>
        <dbReference type="SMART" id="SM00771"/>
    </source>
</evidence>
<keyword evidence="5 8" id="KW-1133">Transmembrane helix</keyword>
<evidence type="ECO:0000256" key="6">
    <source>
        <dbReference type="ARBA" id="ARBA00023136"/>
    </source>
</evidence>
<reference evidence="12 13" key="1">
    <citation type="submission" date="2020-01" db="EMBL/GenBank/DDBJ databases">
        <title>Genomes of bacteria type strains.</title>
        <authorList>
            <person name="Chen J."/>
            <person name="Zhu S."/>
            <person name="Yang J."/>
        </authorList>
    </citation>
    <scope>NUCLEOTIDE SEQUENCE [LARGE SCALE GENOMIC DNA]</scope>
    <source>
        <strain evidence="12 13">LMG 24078</strain>
    </source>
</reference>
<keyword evidence="3 8" id="KW-0132">Cell division</keyword>
<evidence type="ECO:0000256" key="7">
    <source>
        <dbReference type="ARBA" id="ARBA00023306"/>
    </source>
</evidence>
<keyword evidence="2 8" id="KW-0997">Cell inner membrane</keyword>